<evidence type="ECO:0000256" key="1">
    <source>
        <dbReference type="ARBA" id="ARBA00023015"/>
    </source>
</evidence>
<dbReference type="InterPro" id="IPR028082">
    <property type="entry name" value="Peripla_BP_I"/>
</dbReference>
<dbReference type="Proteomes" id="UP001057877">
    <property type="component" value="Chromosome"/>
</dbReference>
<gene>
    <name evidence="5" type="ORF">L1F29_05305</name>
</gene>
<dbReference type="SUPFAM" id="SSF53822">
    <property type="entry name" value="Periplasmic binding protein-like I"/>
    <property type="match status" value="1"/>
</dbReference>
<dbReference type="SMART" id="SM00354">
    <property type="entry name" value="HTH_LACI"/>
    <property type="match status" value="1"/>
</dbReference>
<dbReference type="Pfam" id="PF13377">
    <property type="entry name" value="Peripla_BP_3"/>
    <property type="match status" value="1"/>
</dbReference>
<evidence type="ECO:0000313" key="5">
    <source>
        <dbReference type="EMBL" id="UVI31262.1"/>
    </source>
</evidence>
<dbReference type="InterPro" id="IPR000843">
    <property type="entry name" value="HTH_LacI"/>
</dbReference>
<reference evidence="5" key="1">
    <citation type="submission" date="2022-01" db="EMBL/GenBank/DDBJ databases">
        <title>Paenibacillus spongiae sp. nov., isolated from marine sponge.</title>
        <authorList>
            <person name="Li Z."/>
            <person name="Zhang M."/>
        </authorList>
    </citation>
    <scope>NUCLEOTIDE SEQUENCE</scope>
    <source>
        <strain evidence="5">PHS-Z3</strain>
    </source>
</reference>
<sequence length="345" mass="38410">MATIDDVAKAAGVSKSTVSSVFSRKRPISKEVTERVLVVANQLNYKPNFWARTLTNKTTNIIGLNMQGEKIKFSQFHLTLMNGVLKECYDHGYRLLVNTLSGEYLSQVEHLSSNPVDGEILLDPSQNDPRISELVLQEHPLVVIGRPSFEFESRICYVDNDNLHTAQKVTEYLLELGHRRILFLNASRSRTVSEDRANGYLRAFKKLKLTSDSNLIVYKDDALHSAEYGYFYMKQMMSASHGITAVITDSDKVALGIYQGAKEMNISIPSDLSVFAFSNDSIFAHEFTPSLSGVRLNGETLGSAAAKLLIDQLKQGEQIATRILIPTELIIRDSCGPIKPLGGNY</sequence>
<keyword evidence="3" id="KW-0804">Transcription</keyword>
<accession>A0ABY5SBG5</accession>
<dbReference type="PANTHER" id="PTHR30146:SF109">
    <property type="entry name" value="HTH-TYPE TRANSCRIPTIONAL REGULATOR GALS"/>
    <property type="match status" value="1"/>
</dbReference>
<dbReference type="InterPro" id="IPR046335">
    <property type="entry name" value="LacI/GalR-like_sensor"/>
</dbReference>
<protein>
    <submittedName>
        <fullName evidence="5">LacI family transcriptional regulator</fullName>
    </submittedName>
</protein>
<feature type="domain" description="HTH lacI-type" evidence="4">
    <location>
        <begin position="2"/>
        <end position="56"/>
    </location>
</feature>
<dbReference type="Gene3D" id="3.40.50.2300">
    <property type="match status" value="2"/>
</dbReference>
<evidence type="ECO:0000259" key="4">
    <source>
        <dbReference type="PROSITE" id="PS50932"/>
    </source>
</evidence>
<keyword evidence="2" id="KW-0238">DNA-binding</keyword>
<evidence type="ECO:0000256" key="3">
    <source>
        <dbReference type="ARBA" id="ARBA00023163"/>
    </source>
</evidence>
<proteinExistence type="predicted"/>
<dbReference type="SUPFAM" id="SSF47413">
    <property type="entry name" value="lambda repressor-like DNA-binding domains"/>
    <property type="match status" value="1"/>
</dbReference>
<keyword evidence="1" id="KW-0805">Transcription regulation</keyword>
<organism evidence="5 6">
    <name type="scientific">Paenibacillus spongiae</name>
    <dbReference type="NCBI Taxonomy" id="2909671"/>
    <lineage>
        <taxon>Bacteria</taxon>
        <taxon>Bacillati</taxon>
        <taxon>Bacillota</taxon>
        <taxon>Bacilli</taxon>
        <taxon>Bacillales</taxon>
        <taxon>Paenibacillaceae</taxon>
        <taxon>Paenibacillus</taxon>
    </lineage>
</organism>
<dbReference type="InterPro" id="IPR010982">
    <property type="entry name" value="Lambda_DNA-bd_dom_sf"/>
</dbReference>
<dbReference type="RefSeq" id="WP_258387326.1">
    <property type="nucleotide sequence ID" value="NZ_CP091430.1"/>
</dbReference>
<dbReference type="EMBL" id="CP091430">
    <property type="protein sequence ID" value="UVI31262.1"/>
    <property type="molecule type" value="Genomic_DNA"/>
</dbReference>
<dbReference type="Pfam" id="PF00356">
    <property type="entry name" value="LacI"/>
    <property type="match status" value="1"/>
</dbReference>
<evidence type="ECO:0000313" key="6">
    <source>
        <dbReference type="Proteomes" id="UP001057877"/>
    </source>
</evidence>
<dbReference type="PANTHER" id="PTHR30146">
    <property type="entry name" value="LACI-RELATED TRANSCRIPTIONAL REPRESSOR"/>
    <property type="match status" value="1"/>
</dbReference>
<dbReference type="CDD" id="cd01392">
    <property type="entry name" value="HTH_LacI"/>
    <property type="match status" value="1"/>
</dbReference>
<keyword evidence="6" id="KW-1185">Reference proteome</keyword>
<evidence type="ECO:0000256" key="2">
    <source>
        <dbReference type="ARBA" id="ARBA00023125"/>
    </source>
</evidence>
<dbReference type="PROSITE" id="PS50932">
    <property type="entry name" value="HTH_LACI_2"/>
    <property type="match status" value="1"/>
</dbReference>
<name>A0ABY5SBG5_9BACL</name>
<dbReference type="Gene3D" id="1.10.260.40">
    <property type="entry name" value="lambda repressor-like DNA-binding domains"/>
    <property type="match status" value="1"/>
</dbReference>